<dbReference type="Proteomes" id="UP001596055">
    <property type="component" value="Unassembled WGS sequence"/>
</dbReference>
<evidence type="ECO:0000256" key="2">
    <source>
        <dbReference type="ARBA" id="ARBA00022840"/>
    </source>
</evidence>
<dbReference type="InterPro" id="IPR025662">
    <property type="entry name" value="Sigma_54_int_dom_ATP-bd_1"/>
</dbReference>
<evidence type="ECO:0000256" key="3">
    <source>
        <dbReference type="ARBA" id="ARBA00023015"/>
    </source>
</evidence>
<evidence type="ECO:0000259" key="6">
    <source>
        <dbReference type="PROSITE" id="PS50045"/>
    </source>
</evidence>
<dbReference type="Pfam" id="PF02954">
    <property type="entry name" value="HTH_8"/>
    <property type="match status" value="1"/>
</dbReference>
<dbReference type="SUPFAM" id="SSF52540">
    <property type="entry name" value="P-loop containing nucleoside triphosphate hydrolases"/>
    <property type="match status" value="1"/>
</dbReference>
<dbReference type="PANTHER" id="PTHR32071">
    <property type="entry name" value="TRANSCRIPTIONAL REGULATORY PROTEIN"/>
    <property type="match status" value="1"/>
</dbReference>
<name>A0ABW0RNG3_9GAMM</name>
<dbReference type="Gene3D" id="1.10.10.60">
    <property type="entry name" value="Homeodomain-like"/>
    <property type="match status" value="1"/>
</dbReference>
<dbReference type="Pfam" id="PF01590">
    <property type="entry name" value="GAF"/>
    <property type="match status" value="1"/>
</dbReference>
<evidence type="ECO:0000313" key="8">
    <source>
        <dbReference type="Proteomes" id="UP001596055"/>
    </source>
</evidence>
<dbReference type="InterPro" id="IPR002078">
    <property type="entry name" value="Sigma_54_int"/>
</dbReference>
<proteinExistence type="predicted"/>
<dbReference type="InterPro" id="IPR029016">
    <property type="entry name" value="GAF-like_dom_sf"/>
</dbReference>
<dbReference type="InterPro" id="IPR025943">
    <property type="entry name" value="Sigma_54_int_dom_ATP-bd_2"/>
</dbReference>
<dbReference type="SMART" id="SM00382">
    <property type="entry name" value="AAA"/>
    <property type="match status" value="1"/>
</dbReference>
<dbReference type="SMART" id="SM00065">
    <property type="entry name" value="GAF"/>
    <property type="match status" value="1"/>
</dbReference>
<dbReference type="InterPro" id="IPR027417">
    <property type="entry name" value="P-loop_NTPase"/>
</dbReference>
<comment type="caution">
    <text evidence="7">The sequence shown here is derived from an EMBL/GenBank/DDBJ whole genome shotgun (WGS) entry which is preliminary data.</text>
</comment>
<feature type="domain" description="Sigma-54 factor interaction" evidence="6">
    <location>
        <begin position="192"/>
        <end position="421"/>
    </location>
</feature>
<gene>
    <name evidence="7" type="primary">norR</name>
    <name evidence="7" type="ORF">ACFPQA_13025</name>
</gene>
<dbReference type="PROSITE" id="PS00676">
    <property type="entry name" value="SIGMA54_INTERACT_2"/>
    <property type="match status" value="1"/>
</dbReference>
<dbReference type="PRINTS" id="PR01590">
    <property type="entry name" value="HTHFIS"/>
</dbReference>
<dbReference type="Pfam" id="PF00158">
    <property type="entry name" value="Sigma54_activat"/>
    <property type="match status" value="1"/>
</dbReference>
<dbReference type="Gene3D" id="3.30.450.40">
    <property type="match status" value="1"/>
</dbReference>
<reference evidence="8" key="1">
    <citation type="journal article" date="2019" name="Int. J. Syst. Evol. Microbiol.">
        <title>The Global Catalogue of Microorganisms (GCM) 10K type strain sequencing project: providing services to taxonomists for standard genome sequencing and annotation.</title>
        <authorList>
            <consortium name="The Broad Institute Genomics Platform"/>
            <consortium name="The Broad Institute Genome Sequencing Center for Infectious Disease"/>
            <person name="Wu L."/>
            <person name="Ma J."/>
        </authorList>
    </citation>
    <scope>NUCLEOTIDE SEQUENCE [LARGE SCALE GENOMIC DNA]</scope>
    <source>
        <strain evidence="8">CGMCC 4.1799</strain>
    </source>
</reference>
<organism evidence="7 8">
    <name type="scientific">Marinobacter koreensis</name>
    <dbReference type="NCBI Taxonomy" id="335974"/>
    <lineage>
        <taxon>Bacteria</taxon>
        <taxon>Pseudomonadati</taxon>
        <taxon>Pseudomonadota</taxon>
        <taxon>Gammaproteobacteria</taxon>
        <taxon>Pseudomonadales</taxon>
        <taxon>Marinobacteraceae</taxon>
        <taxon>Marinobacter</taxon>
    </lineage>
</organism>
<evidence type="ECO:0000256" key="5">
    <source>
        <dbReference type="ARBA" id="ARBA00023163"/>
    </source>
</evidence>
<evidence type="ECO:0000313" key="7">
    <source>
        <dbReference type="EMBL" id="MFC5545983.1"/>
    </source>
</evidence>
<dbReference type="InterPro" id="IPR003018">
    <property type="entry name" value="GAF"/>
</dbReference>
<dbReference type="PROSITE" id="PS00688">
    <property type="entry name" value="SIGMA54_INTERACT_3"/>
    <property type="match status" value="1"/>
</dbReference>
<evidence type="ECO:0000256" key="1">
    <source>
        <dbReference type="ARBA" id="ARBA00022741"/>
    </source>
</evidence>
<evidence type="ECO:0000256" key="4">
    <source>
        <dbReference type="ARBA" id="ARBA00023125"/>
    </source>
</evidence>
<dbReference type="NCBIfam" id="NF003451">
    <property type="entry name" value="PRK05022.1"/>
    <property type="match status" value="1"/>
</dbReference>
<keyword evidence="2" id="KW-0067">ATP-binding</keyword>
<protein>
    <submittedName>
        <fullName evidence="7">Nitric oxide reductase transcriptional regulator NorR</fullName>
    </submittedName>
</protein>
<keyword evidence="5" id="KW-0804">Transcription</keyword>
<dbReference type="PROSITE" id="PS50045">
    <property type="entry name" value="SIGMA54_INTERACT_4"/>
    <property type="match status" value="1"/>
</dbReference>
<sequence length="520" mass="57503">MTAHSFTEMVLGILADLSRDMPPRQRYARLLQALRGAFPCDAAALLRLDGQQLRPMAVSGLSDDTLGRRFEVEDHPRLARILLSREPVRFPADSDLPDPYDGLVENVEGAIHVHDCLGLSLYLDDVPWGVMTLDALQPDTFNDLDPIRLRTFMRLAEATIRIANLIDTLKARAEREQMVARTLVAEQVNHEMLGRSAAIETVRRETRVVADSDLTVLITGETGVGKELVARQIHHRSRRHAKPIVYVNCAALPENLVESELFGHAKGAFSDATSDRAGKFELAHGGTLFLDEIGELPMSAQPKLLRALQSGEIQRVGSDAFLQLDVRIIAATNRDLKKAVANGRFRADLYHRLGVYPIDVPPLRDRERDVLILAGHFLEQNRRRFGLQGIRLSATAQQALMAYDWPGNVRELEHLISRSVLRTRAAATSLDDSAVLTITHSTLDLGASDGLPPQASPPAASQGPVIGNLSLREATDQFQIRMIREALDRNEGNQAATARSLGVDRGNFSRLIKRLGIARQ</sequence>
<keyword evidence="1" id="KW-0547">Nucleotide-binding</keyword>
<keyword evidence="4" id="KW-0238">DNA-binding</keyword>
<dbReference type="PROSITE" id="PS00675">
    <property type="entry name" value="SIGMA54_INTERACT_1"/>
    <property type="match status" value="1"/>
</dbReference>
<dbReference type="Pfam" id="PF25601">
    <property type="entry name" value="AAA_lid_14"/>
    <property type="match status" value="1"/>
</dbReference>
<dbReference type="SUPFAM" id="SSF46689">
    <property type="entry name" value="Homeodomain-like"/>
    <property type="match status" value="1"/>
</dbReference>
<dbReference type="SUPFAM" id="SSF55781">
    <property type="entry name" value="GAF domain-like"/>
    <property type="match status" value="1"/>
</dbReference>
<dbReference type="Gene3D" id="1.10.8.60">
    <property type="match status" value="1"/>
</dbReference>
<keyword evidence="8" id="KW-1185">Reference proteome</keyword>
<dbReference type="CDD" id="cd00009">
    <property type="entry name" value="AAA"/>
    <property type="match status" value="1"/>
</dbReference>
<dbReference type="RefSeq" id="WP_248160290.1">
    <property type="nucleotide sequence ID" value="NZ_JAKZAJ010000005.1"/>
</dbReference>
<dbReference type="InterPro" id="IPR003593">
    <property type="entry name" value="AAA+_ATPase"/>
</dbReference>
<dbReference type="EMBL" id="JBHSNL010000004">
    <property type="protein sequence ID" value="MFC5545983.1"/>
    <property type="molecule type" value="Genomic_DNA"/>
</dbReference>
<dbReference type="InterPro" id="IPR002197">
    <property type="entry name" value="HTH_Fis"/>
</dbReference>
<dbReference type="Gene3D" id="3.40.50.300">
    <property type="entry name" value="P-loop containing nucleotide triphosphate hydrolases"/>
    <property type="match status" value="1"/>
</dbReference>
<dbReference type="PANTHER" id="PTHR32071:SF35">
    <property type="entry name" value="ANAEROBIC NITRIC OXIDE REDUCTASE TRANSCRIPTION REGULATOR NORR"/>
    <property type="match status" value="1"/>
</dbReference>
<accession>A0ABW0RNG3</accession>
<dbReference type="InterPro" id="IPR058031">
    <property type="entry name" value="AAA_lid_NorR"/>
</dbReference>
<dbReference type="InterPro" id="IPR025944">
    <property type="entry name" value="Sigma_54_int_dom_CS"/>
</dbReference>
<dbReference type="InterPro" id="IPR009057">
    <property type="entry name" value="Homeodomain-like_sf"/>
</dbReference>
<keyword evidence="3" id="KW-0805">Transcription regulation</keyword>